<dbReference type="EMBL" id="CM000644">
    <property type="protein sequence ID" value="EED90738.1"/>
    <property type="molecule type" value="Genomic_DNA"/>
</dbReference>
<evidence type="ECO:0000313" key="3">
    <source>
        <dbReference type="Proteomes" id="UP000001449"/>
    </source>
</evidence>
<evidence type="ECO:0000313" key="2">
    <source>
        <dbReference type="EMBL" id="EED90738.1"/>
    </source>
</evidence>
<reference evidence="2 3" key="2">
    <citation type="journal article" date="2008" name="Nature">
        <title>The Phaeodactylum genome reveals the evolutionary history of diatom genomes.</title>
        <authorList>
            <person name="Bowler C."/>
            <person name="Allen A.E."/>
            <person name="Badger J.H."/>
            <person name="Grimwood J."/>
            <person name="Jabbari K."/>
            <person name="Kuo A."/>
            <person name="Maheswari U."/>
            <person name="Martens C."/>
            <person name="Maumus F."/>
            <person name="Otillar R.P."/>
            <person name="Rayko E."/>
            <person name="Salamov A."/>
            <person name="Vandepoele K."/>
            <person name="Beszteri B."/>
            <person name="Gruber A."/>
            <person name="Heijde M."/>
            <person name="Katinka M."/>
            <person name="Mock T."/>
            <person name="Valentin K."/>
            <person name="Verret F."/>
            <person name="Berges J.A."/>
            <person name="Brownlee C."/>
            <person name="Cadoret J.P."/>
            <person name="Chiovitti A."/>
            <person name="Choi C.J."/>
            <person name="Coesel S."/>
            <person name="De Martino A."/>
            <person name="Detter J.C."/>
            <person name="Durkin C."/>
            <person name="Falciatore A."/>
            <person name="Fournet J."/>
            <person name="Haruta M."/>
            <person name="Huysman M.J."/>
            <person name="Jenkins B.D."/>
            <person name="Jiroutova K."/>
            <person name="Jorgensen R.E."/>
            <person name="Joubert Y."/>
            <person name="Kaplan A."/>
            <person name="Kroger N."/>
            <person name="Kroth P.G."/>
            <person name="La Roche J."/>
            <person name="Lindquist E."/>
            <person name="Lommer M."/>
            <person name="Martin-Jezequel V."/>
            <person name="Lopez P.J."/>
            <person name="Lucas S."/>
            <person name="Mangogna M."/>
            <person name="McGinnis K."/>
            <person name="Medlin L.K."/>
            <person name="Montsant A."/>
            <person name="Oudot-Le Secq M.P."/>
            <person name="Napoli C."/>
            <person name="Obornik M."/>
            <person name="Parker M.S."/>
            <person name="Petit J.L."/>
            <person name="Porcel B.M."/>
            <person name="Poulsen N."/>
            <person name="Robison M."/>
            <person name="Rychlewski L."/>
            <person name="Rynearson T.A."/>
            <person name="Schmutz J."/>
            <person name="Shapiro H."/>
            <person name="Siaut M."/>
            <person name="Stanley M."/>
            <person name="Sussman M.R."/>
            <person name="Taylor A.R."/>
            <person name="Vardi A."/>
            <person name="von Dassow P."/>
            <person name="Vyverman W."/>
            <person name="Willis A."/>
            <person name="Wyrwicz L.S."/>
            <person name="Rokhsar D.S."/>
            <person name="Weissenbach J."/>
            <person name="Armbrust E.V."/>
            <person name="Green B.R."/>
            <person name="Van de Peer Y."/>
            <person name="Grigoriev I.V."/>
        </authorList>
    </citation>
    <scope>NUCLEOTIDE SEQUENCE [LARGE SCALE GENOMIC DNA]</scope>
    <source>
        <strain evidence="2 3">CCMP1335</strain>
    </source>
</reference>
<dbReference type="InParanoid" id="B8C7G7"/>
<dbReference type="PaxDb" id="35128-Thaps7768"/>
<accession>B8C7G7</accession>
<dbReference type="RefSeq" id="XP_002291887.1">
    <property type="nucleotide sequence ID" value="XM_002291851.1"/>
</dbReference>
<dbReference type="Proteomes" id="UP000001449">
    <property type="component" value="Chromosome 8"/>
</dbReference>
<dbReference type="AlphaFoldDB" id="B8C7G7"/>
<gene>
    <name evidence="2" type="ORF">THAPSDRAFT_7768</name>
</gene>
<reference evidence="2 3" key="1">
    <citation type="journal article" date="2004" name="Science">
        <title>The genome of the diatom Thalassiosira pseudonana: ecology, evolution, and metabolism.</title>
        <authorList>
            <person name="Armbrust E.V."/>
            <person name="Berges J.A."/>
            <person name="Bowler C."/>
            <person name="Green B.R."/>
            <person name="Martinez D."/>
            <person name="Putnam N.H."/>
            <person name="Zhou S."/>
            <person name="Allen A.E."/>
            <person name="Apt K.E."/>
            <person name="Bechner M."/>
            <person name="Brzezinski M.A."/>
            <person name="Chaal B.K."/>
            <person name="Chiovitti A."/>
            <person name="Davis A.K."/>
            <person name="Demarest M.S."/>
            <person name="Detter J.C."/>
            <person name="Glavina T."/>
            <person name="Goodstein D."/>
            <person name="Hadi M.Z."/>
            <person name="Hellsten U."/>
            <person name="Hildebrand M."/>
            <person name="Jenkins B.D."/>
            <person name="Jurka J."/>
            <person name="Kapitonov V.V."/>
            <person name="Kroger N."/>
            <person name="Lau W.W."/>
            <person name="Lane T.W."/>
            <person name="Larimer F.W."/>
            <person name="Lippmeier J.C."/>
            <person name="Lucas S."/>
            <person name="Medina M."/>
            <person name="Montsant A."/>
            <person name="Obornik M."/>
            <person name="Parker M.S."/>
            <person name="Palenik B."/>
            <person name="Pazour G.J."/>
            <person name="Richardson P.M."/>
            <person name="Rynearson T.A."/>
            <person name="Saito M.A."/>
            <person name="Schwartz D.C."/>
            <person name="Thamatrakoln K."/>
            <person name="Valentin K."/>
            <person name="Vardi A."/>
            <person name="Wilkerson F.P."/>
            <person name="Rokhsar D.S."/>
        </authorList>
    </citation>
    <scope>NUCLEOTIDE SEQUENCE [LARGE SCALE GENOMIC DNA]</scope>
    <source>
        <strain evidence="2 3">CCMP1335</strain>
    </source>
</reference>
<proteinExistence type="predicted"/>
<dbReference type="GeneID" id="7444942"/>
<keyword evidence="3" id="KW-1185">Reference proteome</keyword>
<name>B8C7G7_THAPS</name>
<feature type="region of interest" description="Disordered" evidence="1">
    <location>
        <begin position="41"/>
        <end position="78"/>
    </location>
</feature>
<sequence length="177" mass="19528">MVWTCQVCTFDNENQLGLACALCQKEHSSTSMTAAAAMNKRNNHHDDDDDDNSSIIVISPHPARLPPKKPRLNTTLSSPPMVVKKTSVTPSGWAQTNCTFANQCTTQCATQCSTRCANHGDELEEEDAKNDDEIGLVLFLASSHTNEQEMEFKSLTNLEGDSPPIPWNCPTSFPWSR</sequence>
<organism evidence="2 3">
    <name type="scientific">Thalassiosira pseudonana</name>
    <name type="common">Marine diatom</name>
    <name type="synonym">Cyclotella nana</name>
    <dbReference type="NCBI Taxonomy" id="35128"/>
    <lineage>
        <taxon>Eukaryota</taxon>
        <taxon>Sar</taxon>
        <taxon>Stramenopiles</taxon>
        <taxon>Ochrophyta</taxon>
        <taxon>Bacillariophyta</taxon>
        <taxon>Coscinodiscophyceae</taxon>
        <taxon>Thalassiosirophycidae</taxon>
        <taxon>Thalassiosirales</taxon>
        <taxon>Thalassiosiraceae</taxon>
        <taxon>Thalassiosira</taxon>
    </lineage>
</organism>
<protein>
    <submittedName>
        <fullName evidence="2">Uncharacterized protein</fullName>
    </submittedName>
</protein>
<evidence type="ECO:0000256" key="1">
    <source>
        <dbReference type="SAM" id="MobiDB-lite"/>
    </source>
</evidence>
<dbReference type="KEGG" id="tps:THAPSDRAFT_7768"/>
<dbReference type="HOGENOM" id="CLU_1520860_0_0_1"/>